<proteinExistence type="predicted"/>
<evidence type="ECO:0000259" key="4">
    <source>
        <dbReference type="PROSITE" id="PS50878"/>
    </source>
</evidence>
<feature type="region of interest" description="Disordered" evidence="2">
    <location>
        <begin position="473"/>
        <end position="495"/>
    </location>
</feature>
<feature type="domain" description="C2H2-type" evidence="3">
    <location>
        <begin position="44"/>
        <end position="73"/>
    </location>
</feature>
<dbReference type="Pfam" id="PF13912">
    <property type="entry name" value="zf-C2H2_6"/>
    <property type="match status" value="1"/>
</dbReference>
<keyword evidence="1" id="KW-0479">Metal-binding</keyword>
<keyword evidence="5" id="KW-0695">RNA-directed DNA polymerase</keyword>
<dbReference type="EMBL" id="GEDV01005279">
    <property type="protein sequence ID" value="JAP83278.1"/>
    <property type="molecule type" value="Transcribed_RNA"/>
</dbReference>
<accession>A0A131YXA3</accession>
<protein>
    <submittedName>
        <fullName evidence="5">Reverse transcriptase</fullName>
    </submittedName>
</protein>
<dbReference type="SUPFAM" id="SSF56672">
    <property type="entry name" value="DNA/RNA polymerases"/>
    <property type="match status" value="1"/>
</dbReference>
<feature type="region of interest" description="Disordered" evidence="2">
    <location>
        <begin position="210"/>
        <end position="240"/>
    </location>
</feature>
<evidence type="ECO:0000256" key="2">
    <source>
        <dbReference type="SAM" id="MobiDB-lite"/>
    </source>
</evidence>
<feature type="domain" description="C2H2-type" evidence="3">
    <location>
        <begin position="292"/>
        <end position="320"/>
    </location>
</feature>
<dbReference type="PROSITE" id="PS50157">
    <property type="entry name" value="ZINC_FINGER_C2H2_2"/>
    <property type="match status" value="2"/>
</dbReference>
<keyword evidence="5" id="KW-0548">Nucleotidyltransferase</keyword>
<dbReference type="CDD" id="cd01650">
    <property type="entry name" value="RT_nLTR_like"/>
    <property type="match status" value="1"/>
</dbReference>
<organism evidence="5">
    <name type="scientific">Rhipicephalus appendiculatus</name>
    <name type="common">Brown ear tick</name>
    <dbReference type="NCBI Taxonomy" id="34631"/>
    <lineage>
        <taxon>Eukaryota</taxon>
        <taxon>Metazoa</taxon>
        <taxon>Ecdysozoa</taxon>
        <taxon>Arthropoda</taxon>
        <taxon>Chelicerata</taxon>
        <taxon>Arachnida</taxon>
        <taxon>Acari</taxon>
        <taxon>Parasitiformes</taxon>
        <taxon>Ixodida</taxon>
        <taxon>Ixodoidea</taxon>
        <taxon>Ixodidae</taxon>
        <taxon>Rhipicephalinae</taxon>
        <taxon>Rhipicephalus</taxon>
        <taxon>Rhipicephalus</taxon>
    </lineage>
</organism>
<feature type="region of interest" description="Disordered" evidence="2">
    <location>
        <begin position="1"/>
        <end position="25"/>
    </location>
</feature>
<dbReference type="InterPro" id="IPR000477">
    <property type="entry name" value="RT_dom"/>
</dbReference>
<feature type="compositionally biased region" description="Basic and acidic residues" evidence="2">
    <location>
        <begin position="101"/>
        <end position="112"/>
    </location>
</feature>
<sequence>MKNAGKESGCRQAVAPSARPGRVFTRSMRVQMEPQVPPDVSTEFICDVCDRAFATKRGLGVHQTRQGHKNKNEESRATKPPAKTKKSGENDAPPVRGCEGIPERQQCDDQRPLTESQVGRTEEMVLEVSQAPGCEGSREEQEGNVPSEVQAQGTYSPVPAPGVLETAVAHSHADHASKGSVWDGRAGTSVALAPPVRNAAAVCGPAGGNRGASVWRSTGARPKDWRSLPPGLLSDSDSDEEVVPVSYRVATGDHPQDVSSTNEGCLDNASVGTGSASTQPRISSSQVMPTHHVCPECNRAFGTLIGLSQHRRQAHMEEYNAEIDIQRTKPRWHDEEEYLMAVYEVQLRQERVYNLNQRLHQKFPTRTFDAIKSHRRDAGYRKLVEDLQRNQNREPANGHNGYQDELSNVVDAQDASPVDKRAEICDEIRKLTAKPPPKSYQACRLWEIAKRFLSGERVSMELNAYLRESFSSDEVRRNAHAPSNSGEESRRKKKKKEYAKFQNLYKKDRSRCIRQILDDTGVSQVEDPDEFLEEWRTAMEAPVQTAPLSMEPRPHSFRPFDPRSVITASDIKYALPARNSASGPDGFSAKRLHTVPMIILRVLINLIMLQRRLPLVLCNARTIFIPKVPGASTANLHRPITVSHVLTRVLHKIYTKRLMNEIQLDLRQRAFIPADGCAENVMLLQIIMDEAKHSLVPLAMASVDVAKAFDKVTHQAIVHGLRCKGVSDEFCNYIGDYYSMATTVLGINGKTLLVHPTRGVRQGDPLSPLLFNLVLDKFLQKQHQAISFRSGGVSASAMAFADDIILTAATPGGLQSQLDHLHQYLQERGLDVNASKSRTLTIIPSGKDKKAKIVTDRNYTIGGQPIEATTCTATWKYLGIQFRGVLATNDSVRKDLATLLNRLAKAPLKPQQRLVALRFYLIPRLIHRLVLGPVTAKMLLSLDRMVRAAVRHWLNLPHDVPLGFLYAPIPVGGLGILCLRTTIPGMRIKRLNGLLHSSHYPCAAAATTETMIKASRQAENLAHFRGEVLLNSKASAKYWTKQLHQSFDGMPLRSCTNAIGSTAWLGEGTTFLSGREFIKLVKFHISAIPTLTRLKRGQDVPVSCRAGCDARESLGHILQQCHRTHHQRIQRHDGIVRYLSSRLKEKGWRVLQEPHYRTSQGVKIPDLVIHRDQQSVVLDVQVVGTRVALSDAYEMKRNKYLFPELTRQVNPNSSPVVAAVTMSYRGTWARESVNILTDVGLGRNDLKIMSIRCMQGGLRAFSVHQKATAVRPRHP</sequence>
<dbReference type="PROSITE" id="PS50878">
    <property type="entry name" value="RT_POL"/>
    <property type="match status" value="1"/>
</dbReference>
<keyword evidence="1" id="KW-0863">Zinc-finger</keyword>
<dbReference type="InterPro" id="IPR043502">
    <property type="entry name" value="DNA/RNA_pol_sf"/>
</dbReference>
<reference evidence="5" key="1">
    <citation type="journal article" date="2016" name="Ticks Tick Borne Dis.">
        <title>De novo assembly and annotation of the salivary gland transcriptome of Rhipicephalus appendiculatus male and female ticks during blood feeding.</title>
        <authorList>
            <person name="de Castro M.H."/>
            <person name="de Klerk D."/>
            <person name="Pienaar R."/>
            <person name="Latif A.A."/>
            <person name="Rees D.J."/>
            <person name="Mans B.J."/>
        </authorList>
    </citation>
    <scope>NUCLEOTIDE SEQUENCE</scope>
    <source>
        <tissue evidence="5">Salivary glands</tissue>
    </source>
</reference>
<evidence type="ECO:0000259" key="3">
    <source>
        <dbReference type="PROSITE" id="PS50157"/>
    </source>
</evidence>
<feature type="region of interest" description="Disordered" evidence="2">
    <location>
        <begin position="389"/>
        <end position="415"/>
    </location>
</feature>
<dbReference type="SMART" id="SM00355">
    <property type="entry name" value="ZnF_C2H2"/>
    <property type="match status" value="2"/>
</dbReference>
<keyword evidence="1" id="KW-0862">Zinc</keyword>
<dbReference type="GO" id="GO:0008270">
    <property type="term" value="F:zinc ion binding"/>
    <property type="evidence" value="ECO:0007669"/>
    <property type="project" value="UniProtKB-KW"/>
</dbReference>
<dbReference type="AlphaFoldDB" id="A0A131YXA3"/>
<feature type="region of interest" description="Disordered" evidence="2">
    <location>
        <begin position="60"/>
        <end position="161"/>
    </location>
</feature>
<feature type="domain" description="Reverse transcriptase" evidence="4">
    <location>
        <begin position="606"/>
        <end position="882"/>
    </location>
</feature>
<dbReference type="Pfam" id="PF00078">
    <property type="entry name" value="RVT_1"/>
    <property type="match status" value="1"/>
</dbReference>
<evidence type="ECO:0000313" key="5">
    <source>
        <dbReference type="EMBL" id="JAP83278.1"/>
    </source>
</evidence>
<evidence type="ECO:0000256" key="1">
    <source>
        <dbReference type="PROSITE-ProRule" id="PRU00042"/>
    </source>
</evidence>
<keyword evidence="5" id="KW-0808">Transferase</keyword>
<dbReference type="GO" id="GO:0003964">
    <property type="term" value="F:RNA-directed DNA polymerase activity"/>
    <property type="evidence" value="ECO:0007669"/>
    <property type="project" value="UniProtKB-KW"/>
</dbReference>
<dbReference type="PANTHER" id="PTHR19446">
    <property type="entry name" value="REVERSE TRANSCRIPTASES"/>
    <property type="match status" value="1"/>
</dbReference>
<dbReference type="InterPro" id="IPR013087">
    <property type="entry name" value="Znf_C2H2_type"/>
</dbReference>
<dbReference type="PROSITE" id="PS00028">
    <property type="entry name" value="ZINC_FINGER_C2H2_1"/>
    <property type="match status" value="2"/>
</dbReference>
<name>A0A131YXA3_RHIAP</name>